<protein>
    <submittedName>
        <fullName evidence="1">Uncharacterized protein</fullName>
    </submittedName>
</protein>
<dbReference type="Proteomes" id="UP000250169">
    <property type="component" value="Unassembled WGS sequence"/>
</dbReference>
<accession>A0A2X2SPN9</accession>
<name>A0A2X2SPN9_CAPOC</name>
<proteinExistence type="predicted"/>
<gene>
    <name evidence="1" type="ORF">NCTC11545_02309</name>
</gene>
<evidence type="ECO:0000313" key="2">
    <source>
        <dbReference type="Proteomes" id="UP000250169"/>
    </source>
</evidence>
<dbReference type="EMBL" id="UAVS01000009">
    <property type="protein sequence ID" value="SQA95096.1"/>
    <property type="molecule type" value="Genomic_DNA"/>
</dbReference>
<sequence>MKNNNIIGEKYSFYSETTCQKLNKIDFKIKRELRICLVK</sequence>
<organism evidence="1 2">
    <name type="scientific">Capnocytophaga ochracea</name>
    <dbReference type="NCBI Taxonomy" id="1018"/>
    <lineage>
        <taxon>Bacteria</taxon>
        <taxon>Pseudomonadati</taxon>
        <taxon>Bacteroidota</taxon>
        <taxon>Flavobacteriia</taxon>
        <taxon>Flavobacteriales</taxon>
        <taxon>Flavobacteriaceae</taxon>
        <taxon>Capnocytophaga</taxon>
    </lineage>
</organism>
<reference evidence="1 2" key="1">
    <citation type="submission" date="2018-06" db="EMBL/GenBank/DDBJ databases">
        <authorList>
            <consortium name="Pathogen Informatics"/>
            <person name="Doyle S."/>
        </authorList>
    </citation>
    <scope>NUCLEOTIDE SEQUENCE [LARGE SCALE GENOMIC DNA]</scope>
    <source>
        <strain evidence="1 2">NCTC11545</strain>
    </source>
</reference>
<evidence type="ECO:0000313" key="1">
    <source>
        <dbReference type="EMBL" id="SQA95096.1"/>
    </source>
</evidence>
<dbReference type="AlphaFoldDB" id="A0A2X2SPN9"/>